<dbReference type="RefSeq" id="WP_380746781.1">
    <property type="nucleotide sequence ID" value="NZ_JBHSRF010000003.1"/>
</dbReference>
<evidence type="ECO:0000259" key="4">
    <source>
        <dbReference type="Pfam" id="PF22725"/>
    </source>
</evidence>
<name>A0ABW1NA44_9ACTN</name>
<sequence>MIRIGLLGATGIAGRAVLAPAAALPGVAVTAVAAGDHDRALAFGAEHGALRVHRSYADLLADPGVDAVYISTHPAGHFALALAALRAGKHALVEKPLCLGACEAETLRLAQRDAKVCLAEAVMSAHHPWTAEVTAMAEAHGLGAVRRVRTDLVFDRRDGLGYRAFPELGGGAFLDTAPYWLQMLQAWRGLDVTAAAGRSAFDGPNGTDAEFEAELTYPDGVTATLACGLSGPYRADHTFTCEAGTLRVRDFLRPARGTFQLNVFVTPDGGPRKTVGFAPAGYYERQLAAFLDLTADPGRSAAGLGDAARRAALTERIRLSALRAHDEGGR</sequence>
<evidence type="ECO:0000256" key="2">
    <source>
        <dbReference type="ARBA" id="ARBA00023002"/>
    </source>
</evidence>
<dbReference type="PANTHER" id="PTHR22604">
    <property type="entry name" value="OXIDOREDUCTASES"/>
    <property type="match status" value="1"/>
</dbReference>
<dbReference type="InterPro" id="IPR050984">
    <property type="entry name" value="Gfo/Idh/MocA_domain"/>
</dbReference>
<organism evidence="5 6">
    <name type="scientific">Sphaerisporangium aureirubrum</name>
    <dbReference type="NCBI Taxonomy" id="1544736"/>
    <lineage>
        <taxon>Bacteria</taxon>
        <taxon>Bacillati</taxon>
        <taxon>Actinomycetota</taxon>
        <taxon>Actinomycetes</taxon>
        <taxon>Streptosporangiales</taxon>
        <taxon>Streptosporangiaceae</taxon>
        <taxon>Sphaerisporangium</taxon>
    </lineage>
</organism>
<feature type="domain" description="Gfo/Idh/MocA-like oxidoreductase N-terminal" evidence="3">
    <location>
        <begin position="2"/>
        <end position="117"/>
    </location>
</feature>
<gene>
    <name evidence="5" type="ORF">ACFP1K_02825</name>
</gene>
<keyword evidence="6" id="KW-1185">Reference proteome</keyword>
<evidence type="ECO:0000313" key="5">
    <source>
        <dbReference type="EMBL" id="MFC6080076.1"/>
    </source>
</evidence>
<dbReference type="InterPro" id="IPR055170">
    <property type="entry name" value="GFO_IDH_MocA-like_dom"/>
</dbReference>
<accession>A0ABW1NA44</accession>
<feature type="domain" description="GFO/IDH/MocA-like oxidoreductase" evidence="4">
    <location>
        <begin position="132"/>
        <end position="246"/>
    </location>
</feature>
<dbReference type="Pfam" id="PF01408">
    <property type="entry name" value="GFO_IDH_MocA"/>
    <property type="match status" value="1"/>
</dbReference>
<dbReference type="SUPFAM" id="SSF55347">
    <property type="entry name" value="Glyceraldehyde-3-phosphate dehydrogenase-like, C-terminal domain"/>
    <property type="match status" value="1"/>
</dbReference>
<comment type="similarity">
    <text evidence="1">Belongs to the Gfo/Idh/MocA family.</text>
</comment>
<dbReference type="Pfam" id="PF22725">
    <property type="entry name" value="GFO_IDH_MocA_C3"/>
    <property type="match status" value="1"/>
</dbReference>
<evidence type="ECO:0000256" key="1">
    <source>
        <dbReference type="ARBA" id="ARBA00010928"/>
    </source>
</evidence>
<comment type="caution">
    <text evidence="5">The sequence shown here is derived from an EMBL/GenBank/DDBJ whole genome shotgun (WGS) entry which is preliminary data.</text>
</comment>
<evidence type="ECO:0000259" key="3">
    <source>
        <dbReference type="Pfam" id="PF01408"/>
    </source>
</evidence>
<dbReference type="InterPro" id="IPR000683">
    <property type="entry name" value="Gfo/Idh/MocA-like_OxRdtase_N"/>
</dbReference>
<dbReference type="InterPro" id="IPR036291">
    <property type="entry name" value="NAD(P)-bd_dom_sf"/>
</dbReference>
<dbReference type="Proteomes" id="UP001596137">
    <property type="component" value="Unassembled WGS sequence"/>
</dbReference>
<dbReference type="Gene3D" id="3.40.50.720">
    <property type="entry name" value="NAD(P)-binding Rossmann-like Domain"/>
    <property type="match status" value="1"/>
</dbReference>
<keyword evidence="2" id="KW-0560">Oxidoreductase</keyword>
<dbReference type="PANTHER" id="PTHR22604:SF105">
    <property type="entry name" value="TRANS-1,2-DIHYDROBENZENE-1,2-DIOL DEHYDROGENASE"/>
    <property type="match status" value="1"/>
</dbReference>
<dbReference type="Gene3D" id="3.30.360.10">
    <property type="entry name" value="Dihydrodipicolinate Reductase, domain 2"/>
    <property type="match status" value="1"/>
</dbReference>
<evidence type="ECO:0000313" key="6">
    <source>
        <dbReference type="Proteomes" id="UP001596137"/>
    </source>
</evidence>
<protein>
    <submittedName>
        <fullName evidence="5">Gfo/Idh/MocA family protein</fullName>
    </submittedName>
</protein>
<dbReference type="SUPFAM" id="SSF51735">
    <property type="entry name" value="NAD(P)-binding Rossmann-fold domains"/>
    <property type="match status" value="1"/>
</dbReference>
<reference evidence="6" key="1">
    <citation type="journal article" date="2019" name="Int. J. Syst. Evol. Microbiol.">
        <title>The Global Catalogue of Microorganisms (GCM) 10K type strain sequencing project: providing services to taxonomists for standard genome sequencing and annotation.</title>
        <authorList>
            <consortium name="The Broad Institute Genomics Platform"/>
            <consortium name="The Broad Institute Genome Sequencing Center for Infectious Disease"/>
            <person name="Wu L."/>
            <person name="Ma J."/>
        </authorList>
    </citation>
    <scope>NUCLEOTIDE SEQUENCE [LARGE SCALE GENOMIC DNA]</scope>
    <source>
        <strain evidence="6">JCM 30346</strain>
    </source>
</reference>
<proteinExistence type="inferred from homology"/>
<dbReference type="EMBL" id="JBHSRF010000003">
    <property type="protein sequence ID" value="MFC6080076.1"/>
    <property type="molecule type" value="Genomic_DNA"/>
</dbReference>